<dbReference type="Proteomes" id="UP000002729">
    <property type="component" value="Unassembled WGS sequence"/>
</dbReference>
<dbReference type="GeneID" id="20224893"/>
<dbReference type="RefSeq" id="XP_009037327.1">
    <property type="nucleotide sequence ID" value="XM_009039079.1"/>
</dbReference>
<keyword evidence="4" id="KW-1185">Reference proteome</keyword>
<name>F0YAM2_AURAN</name>
<dbReference type="EMBL" id="GL833129">
    <property type="protein sequence ID" value="EGB07959.1"/>
    <property type="molecule type" value="Genomic_DNA"/>
</dbReference>
<keyword evidence="2" id="KW-0732">Signal</keyword>
<proteinExistence type="predicted"/>
<feature type="chain" id="PRO_5003260895" evidence="2">
    <location>
        <begin position="18"/>
        <end position="802"/>
    </location>
</feature>
<dbReference type="InParanoid" id="F0YAM2"/>
<evidence type="ECO:0000256" key="1">
    <source>
        <dbReference type="SAM" id="MobiDB-lite"/>
    </source>
</evidence>
<protein>
    <submittedName>
        <fullName evidence="3">Uncharacterized protein</fullName>
    </submittedName>
</protein>
<evidence type="ECO:0000313" key="4">
    <source>
        <dbReference type="Proteomes" id="UP000002729"/>
    </source>
</evidence>
<feature type="compositionally biased region" description="Basic residues" evidence="1">
    <location>
        <begin position="667"/>
        <end position="682"/>
    </location>
</feature>
<evidence type="ECO:0000256" key="2">
    <source>
        <dbReference type="SAM" id="SignalP"/>
    </source>
</evidence>
<dbReference type="OrthoDB" id="234841at2759"/>
<feature type="signal peptide" evidence="2">
    <location>
        <begin position="1"/>
        <end position="17"/>
    </location>
</feature>
<evidence type="ECO:0000313" key="3">
    <source>
        <dbReference type="EMBL" id="EGB07959.1"/>
    </source>
</evidence>
<feature type="region of interest" description="Disordered" evidence="1">
    <location>
        <begin position="643"/>
        <end position="691"/>
    </location>
</feature>
<dbReference type="AlphaFoldDB" id="F0YAM2"/>
<feature type="compositionally biased region" description="Low complexity" evidence="1">
    <location>
        <begin position="652"/>
        <end position="666"/>
    </location>
</feature>
<organism evidence="4">
    <name type="scientific">Aureococcus anophagefferens</name>
    <name type="common">Harmful bloom alga</name>
    <dbReference type="NCBI Taxonomy" id="44056"/>
    <lineage>
        <taxon>Eukaryota</taxon>
        <taxon>Sar</taxon>
        <taxon>Stramenopiles</taxon>
        <taxon>Ochrophyta</taxon>
        <taxon>Pelagophyceae</taxon>
        <taxon>Pelagomonadales</taxon>
        <taxon>Pelagomonadaceae</taxon>
        <taxon>Aureococcus</taxon>
    </lineage>
</organism>
<dbReference type="KEGG" id="aaf:AURANDRAFT_64564"/>
<gene>
    <name evidence="3" type="ORF">AURANDRAFT_64564</name>
</gene>
<sequence length="802" mass="84937">MSTTASLLAWLAAAVAGDCGDGPTVVVPADVAMAQLLGYAVSLPRTLFSRNGCHYASDCYRDYDNGTDFWSVFDREQTLGALAAAGICVRDPPPDGADALAIPFRWPVAASDVARSRKLVNRFVGTHPYVGFGDPGHCCTHLLPDSPAAAAALRRAHRAFAPSSAAAAAAARVLDAFREGDDVDEACVAHWRDEDDFVRSEHALDRDAYRAAMVRALDPCRAALLVGDVSRARLGELRGIPGMPTLYAKTSLLPGVDWAAAFGGEDLASMVDSRVAEAADRFVGSPFSSFSALVAFARGPERTAMADVDVADSLGALFEAQFPADAAAVGDPCASLASASEKFAKRLVRHTCAVGAERAPLAADELFDLREKKTKRGVDGRRSEASPCGPDFAGLSTAYGVAVAAAAAAAAGRGRRRVAAIACLAFLPLLLRRPPPRCRAPPRAWSRGDPWPPSPPPLAWPLARSHPCAAGAAVAVISANLGAADVVGPAPRQRGCAPAFLLFVAERTRAAGWTTVLPAAGAATPADMVGRDATAYSRTWAAALRTARGAYRGGGPAIGAYRGEDAPLPFDLASLGHTARTALAPEHAGAQSLPDVMAAKFVKLQFLRFDVLKRFEIFVWADAALAFDASVVARALRPFGETRARRSRSSRTRSATPPRRSWTTASSHKRRRGSARSARASRRSGPPTAASAGWNDDRGLYWAAFFAARRRPAASALFDAWWLEVRRWQYRDQISLPFALAAADPPLATFRAFGEAPPRPLPREQALCATLVGDVTRCCRRCAPDVTAKLAARAARLDAASK</sequence>
<reference evidence="3 4" key="1">
    <citation type="journal article" date="2011" name="Proc. Natl. Acad. Sci. U.S.A.">
        <title>Niche of harmful alga Aureococcus anophagefferens revealed through ecogenomics.</title>
        <authorList>
            <person name="Gobler C.J."/>
            <person name="Berry D.L."/>
            <person name="Dyhrman S.T."/>
            <person name="Wilhelm S.W."/>
            <person name="Salamov A."/>
            <person name="Lobanov A.V."/>
            <person name="Zhang Y."/>
            <person name="Collier J.L."/>
            <person name="Wurch L.L."/>
            <person name="Kustka A.B."/>
            <person name="Dill B.D."/>
            <person name="Shah M."/>
            <person name="VerBerkmoes N.C."/>
            <person name="Kuo A."/>
            <person name="Terry A."/>
            <person name="Pangilinan J."/>
            <person name="Lindquist E.A."/>
            <person name="Lucas S."/>
            <person name="Paulsen I.T."/>
            <person name="Hattenrath-Lehmann T.K."/>
            <person name="Talmage S.C."/>
            <person name="Walker E.A."/>
            <person name="Koch F."/>
            <person name="Burson A.M."/>
            <person name="Marcoval M.A."/>
            <person name="Tang Y.Z."/>
            <person name="Lecleir G.R."/>
            <person name="Coyne K.J."/>
            <person name="Berg G.M."/>
            <person name="Bertrand E.M."/>
            <person name="Saito M.A."/>
            <person name="Gladyshev V.N."/>
            <person name="Grigoriev I.V."/>
        </authorList>
    </citation>
    <scope>NUCLEOTIDE SEQUENCE [LARGE SCALE GENOMIC DNA]</scope>
    <source>
        <strain evidence="4">CCMP 1984</strain>
    </source>
</reference>
<accession>F0YAM2</accession>